<keyword evidence="10" id="KW-1185">Reference proteome</keyword>
<dbReference type="Proteomes" id="UP001157069">
    <property type="component" value="Unassembled WGS sequence"/>
</dbReference>
<evidence type="ECO:0000256" key="7">
    <source>
        <dbReference type="RuleBase" id="RU363032"/>
    </source>
</evidence>
<keyword evidence="5 7" id="KW-1133">Transmembrane helix</keyword>
<evidence type="ECO:0000256" key="2">
    <source>
        <dbReference type="ARBA" id="ARBA00022448"/>
    </source>
</evidence>
<name>A0ABQ6JW98_9MICO</name>
<dbReference type="PANTHER" id="PTHR43744">
    <property type="entry name" value="ABC TRANSPORTER PERMEASE PROTEIN MG189-RELATED-RELATED"/>
    <property type="match status" value="1"/>
</dbReference>
<feature type="transmembrane region" description="Helical" evidence="7">
    <location>
        <begin position="130"/>
        <end position="151"/>
    </location>
</feature>
<dbReference type="SUPFAM" id="SSF161098">
    <property type="entry name" value="MetI-like"/>
    <property type="match status" value="1"/>
</dbReference>
<evidence type="ECO:0000256" key="4">
    <source>
        <dbReference type="ARBA" id="ARBA00022692"/>
    </source>
</evidence>
<comment type="similarity">
    <text evidence="7">Belongs to the binding-protein-dependent transport system permease family.</text>
</comment>
<gene>
    <name evidence="9" type="ORF">GCM10025869_28380</name>
</gene>
<feature type="transmembrane region" description="Helical" evidence="7">
    <location>
        <begin position="32"/>
        <end position="51"/>
    </location>
</feature>
<keyword evidence="3" id="KW-1003">Cell membrane</keyword>
<protein>
    <recommendedName>
        <fullName evidence="8">ABC transmembrane type-1 domain-containing protein</fullName>
    </recommendedName>
</protein>
<dbReference type="InterPro" id="IPR035906">
    <property type="entry name" value="MetI-like_sf"/>
</dbReference>
<reference evidence="10" key="1">
    <citation type="journal article" date="2019" name="Int. J. Syst. Evol. Microbiol.">
        <title>The Global Catalogue of Microorganisms (GCM) 10K type strain sequencing project: providing services to taxonomists for standard genome sequencing and annotation.</title>
        <authorList>
            <consortium name="The Broad Institute Genomics Platform"/>
            <consortium name="The Broad Institute Genome Sequencing Center for Infectious Disease"/>
            <person name="Wu L."/>
            <person name="Ma J."/>
        </authorList>
    </citation>
    <scope>NUCLEOTIDE SEQUENCE [LARGE SCALE GENOMIC DNA]</scope>
    <source>
        <strain evidence="10">NBRC 108755</strain>
    </source>
</reference>
<dbReference type="PANTHER" id="PTHR43744:SF12">
    <property type="entry name" value="ABC TRANSPORTER PERMEASE PROTEIN MG189-RELATED"/>
    <property type="match status" value="1"/>
</dbReference>
<comment type="subcellular location">
    <subcellularLocation>
        <location evidence="1 7">Cell membrane</location>
        <topology evidence="1 7">Multi-pass membrane protein</topology>
    </subcellularLocation>
</comment>
<evidence type="ECO:0000256" key="1">
    <source>
        <dbReference type="ARBA" id="ARBA00004651"/>
    </source>
</evidence>
<dbReference type="Gene3D" id="1.10.3720.10">
    <property type="entry name" value="MetI-like"/>
    <property type="match status" value="1"/>
</dbReference>
<dbReference type="EMBL" id="BSVA01000001">
    <property type="protein sequence ID" value="GMA92309.1"/>
    <property type="molecule type" value="Genomic_DNA"/>
</dbReference>
<evidence type="ECO:0000256" key="3">
    <source>
        <dbReference type="ARBA" id="ARBA00022475"/>
    </source>
</evidence>
<feature type="transmembrane region" description="Helical" evidence="7">
    <location>
        <begin position="72"/>
        <end position="94"/>
    </location>
</feature>
<keyword evidence="2 7" id="KW-0813">Transport</keyword>
<organism evidence="9 10">
    <name type="scientific">Homoserinibacter gongjuensis</name>
    <dbReference type="NCBI Taxonomy" id="1162968"/>
    <lineage>
        <taxon>Bacteria</taxon>
        <taxon>Bacillati</taxon>
        <taxon>Actinomycetota</taxon>
        <taxon>Actinomycetes</taxon>
        <taxon>Micrococcales</taxon>
        <taxon>Microbacteriaceae</taxon>
        <taxon>Homoserinibacter</taxon>
    </lineage>
</organism>
<evidence type="ECO:0000313" key="10">
    <source>
        <dbReference type="Proteomes" id="UP001157069"/>
    </source>
</evidence>
<dbReference type="InterPro" id="IPR000515">
    <property type="entry name" value="MetI-like"/>
</dbReference>
<dbReference type="CDD" id="cd06261">
    <property type="entry name" value="TM_PBP2"/>
    <property type="match status" value="1"/>
</dbReference>
<sequence length="165" mass="18061">MLGLLLPVQSYLTAQARLFDAVYLLDTRWVLVVSYAGLGLSLAVFLFKGYLDSMPREIFEAARMDGAGDFRTLVQIVLPLMAPGISTVAVFSILSTWNEFLLALLYVTSDDLRTIPAGLLAFIGKYATDYPMLFAALSMITLPVIAVYTVFHKQIIAGVTEGSVQ</sequence>
<keyword evidence="6 7" id="KW-0472">Membrane</keyword>
<dbReference type="PROSITE" id="PS50928">
    <property type="entry name" value="ABC_TM1"/>
    <property type="match status" value="1"/>
</dbReference>
<evidence type="ECO:0000256" key="6">
    <source>
        <dbReference type="ARBA" id="ARBA00023136"/>
    </source>
</evidence>
<keyword evidence="4 7" id="KW-0812">Transmembrane</keyword>
<evidence type="ECO:0000259" key="8">
    <source>
        <dbReference type="PROSITE" id="PS50928"/>
    </source>
</evidence>
<evidence type="ECO:0000313" key="9">
    <source>
        <dbReference type="EMBL" id="GMA92309.1"/>
    </source>
</evidence>
<accession>A0ABQ6JW98</accession>
<comment type="caution">
    <text evidence="9">The sequence shown here is derived from an EMBL/GenBank/DDBJ whole genome shotgun (WGS) entry which is preliminary data.</text>
</comment>
<proteinExistence type="inferred from homology"/>
<evidence type="ECO:0000256" key="5">
    <source>
        <dbReference type="ARBA" id="ARBA00022989"/>
    </source>
</evidence>
<feature type="domain" description="ABC transmembrane type-1" evidence="8">
    <location>
        <begin position="1"/>
        <end position="151"/>
    </location>
</feature>
<dbReference type="Pfam" id="PF00528">
    <property type="entry name" value="BPD_transp_1"/>
    <property type="match status" value="1"/>
</dbReference>